<dbReference type="SUPFAM" id="SSF53187">
    <property type="entry name" value="Zn-dependent exopeptidases"/>
    <property type="match status" value="1"/>
</dbReference>
<evidence type="ECO:0000256" key="4">
    <source>
        <dbReference type="ARBA" id="ARBA00022833"/>
    </source>
</evidence>
<organism evidence="6 7">
    <name type="scientific">Alcanivorax quisquiliarum</name>
    <dbReference type="NCBI Taxonomy" id="2933565"/>
    <lineage>
        <taxon>Bacteria</taxon>
        <taxon>Pseudomonadati</taxon>
        <taxon>Pseudomonadota</taxon>
        <taxon>Gammaproteobacteria</taxon>
        <taxon>Oceanospirillales</taxon>
        <taxon>Alcanivoracaceae</taxon>
        <taxon>Alcanivorax</taxon>
    </lineage>
</organism>
<gene>
    <name evidence="6" type="ORF">MU846_07620</name>
</gene>
<evidence type="ECO:0000256" key="3">
    <source>
        <dbReference type="ARBA" id="ARBA00022801"/>
    </source>
</evidence>
<evidence type="ECO:0000259" key="5">
    <source>
        <dbReference type="Pfam" id="PF24827"/>
    </source>
</evidence>
<dbReference type="Proteomes" id="UP001165524">
    <property type="component" value="Unassembled WGS sequence"/>
</dbReference>
<keyword evidence="2" id="KW-0479">Metal-binding</keyword>
<dbReference type="Gene3D" id="3.40.630.10">
    <property type="entry name" value="Zn peptidases"/>
    <property type="match status" value="1"/>
</dbReference>
<evidence type="ECO:0000256" key="1">
    <source>
        <dbReference type="ARBA" id="ARBA00001947"/>
    </source>
</evidence>
<accession>A0ABT0E6W8</accession>
<proteinExistence type="predicted"/>
<dbReference type="EMBL" id="JALKII010000004">
    <property type="protein sequence ID" value="MCK0537576.1"/>
    <property type="molecule type" value="Genomic_DNA"/>
</dbReference>
<comment type="caution">
    <text evidence="6">The sequence shown here is derived from an EMBL/GenBank/DDBJ whole genome shotgun (WGS) entry which is preliminary data.</text>
</comment>
<dbReference type="InterPro" id="IPR055438">
    <property type="entry name" value="AstE_AspA_cat"/>
</dbReference>
<evidence type="ECO:0000256" key="2">
    <source>
        <dbReference type="ARBA" id="ARBA00022723"/>
    </source>
</evidence>
<feature type="domain" description="Succinylglutamate desuccinylase/Aspartoacylase catalytic" evidence="5">
    <location>
        <begin position="40"/>
        <end position="178"/>
    </location>
</feature>
<keyword evidence="4" id="KW-0862">Zinc</keyword>
<evidence type="ECO:0000313" key="7">
    <source>
        <dbReference type="Proteomes" id="UP001165524"/>
    </source>
</evidence>
<protein>
    <submittedName>
        <fullName evidence="6">Succinylglutamate desuccinylase/aspartoacylase family protein</fullName>
    </submittedName>
</protein>
<dbReference type="RefSeq" id="WP_246951302.1">
    <property type="nucleotide sequence ID" value="NZ_JALKII010000004.1"/>
</dbReference>
<keyword evidence="3" id="KW-0378">Hydrolase</keyword>
<sequence>MDNLVHLHDPFADHIPEQVEHWLARLPGAIQIRLNGADAGRTRALVTLLHGNEPSGLRAVHAWLRQGREQIETQLATNLVLILANVEAARTPPLFHHRQLPGLRDLNRCFRAPWTDAPGRLAQSVLATLVECGPEAVVDLHNTSGRSPAFAVAAIDDARHRTLAGMFCNHLIVTELRMGALMDSAETLFPTLTVECGGAHDPAAHQCAAEVLRRFGSRPSLFSPQPATGTLHVFHNPVRVELAPGASVSFSTEQPADVILDANVQARNFGVTMPEERLARLRDGQAGLLSVRDHRGRPVFGELFRISDGYLTPRLPLRLFMATDRADIARSDCLFYIARAH</sequence>
<evidence type="ECO:0000313" key="6">
    <source>
        <dbReference type="EMBL" id="MCK0537576.1"/>
    </source>
</evidence>
<keyword evidence="7" id="KW-1185">Reference proteome</keyword>
<comment type="cofactor">
    <cofactor evidence="1">
        <name>Zn(2+)</name>
        <dbReference type="ChEBI" id="CHEBI:29105"/>
    </cofactor>
</comment>
<name>A0ABT0E6W8_9GAMM</name>
<dbReference type="Pfam" id="PF24827">
    <property type="entry name" value="AstE_AspA_cat"/>
    <property type="match status" value="1"/>
</dbReference>
<reference evidence="6" key="1">
    <citation type="submission" date="2022-04" db="EMBL/GenBank/DDBJ databases">
        <title>Alcanivorax sp. CY1518 draft genome sequence.</title>
        <authorList>
            <person name="Zhao G."/>
            <person name="An M."/>
        </authorList>
    </citation>
    <scope>NUCLEOTIDE SEQUENCE</scope>
    <source>
        <strain evidence="6">CY1518</strain>
    </source>
</reference>